<protein>
    <submittedName>
        <fullName evidence="2">Uncharacterized protein</fullName>
    </submittedName>
</protein>
<keyword evidence="3" id="KW-1185">Reference proteome</keyword>
<evidence type="ECO:0000313" key="3">
    <source>
        <dbReference type="Proteomes" id="UP000027997"/>
    </source>
</evidence>
<comment type="caution">
    <text evidence="2">The sequence shown here is derived from an EMBL/GenBank/DDBJ whole genome shotgun (WGS) entry which is preliminary data.</text>
</comment>
<name>A0A081K947_9GAMM</name>
<reference evidence="2 3" key="1">
    <citation type="submission" date="2014-06" db="EMBL/GenBank/DDBJ databases">
        <title>Whole Genome Sequences of Three Symbiotic Endozoicomonas Bacteria.</title>
        <authorList>
            <person name="Neave M.J."/>
            <person name="Apprill A."/>
            <person name="Voolstra C.R."/>
        </authorList>
    </citation>
    <scope>NUCLEOTIDE SEQUENCE [LARGE SCALE GENOMIC DNA]</scope>
    <source>
        <strain evidence="2 3">DSM 22380</strain>
    </source>
</reference>
<dbReference type="AlphaFoldDB" id="A0A081K947"/>
<evidence type="ECO:0000313" key="2">
    <source>
        <dbReference type="EMBL" id="KEI70673.1"/>
    </source>
</evidence>
<evidence type="ECO:0000256" key="1">
    <source>
        <dbReference type="SAM" id="MobiDB-lite"/>
    </source>
</evidence>
<dbReference type="Proteomes" id="UP000027997">
    <property type="component" value="Unassembled WGS sequence"/>
</dbReference>
<sequence>MAERMGLSNHNMSFSKSTDDLPRSPVSANKSSVSMAFQRITKDVQSCKPYINASEQTARETVKPLVDNEKPRRMANITLTQPTPFRVTDSRSRMQHCQSMGNLYQATSTLTLSKVSPSATKTATMSTQTENNHQQTVTSQTVATQTNRLFTECEIRTPKRSDAIPLGSADKSLAEMKLEEMLSELKRSDLTKPLSDNCSPFTLQGGSPIKINNPRRYLTIAYNQTAKSFISDFIRRSSEEQVHIDSLNIRFQQLLHDTLTTQRLDEAYKTKDLAELTQLPNSSDAQSKIESILANGELRSLLTLMYMALQLCVQERGSQEPDYLPLF</sequence>
<gene>
    <name evidence="2" type="ORF">GV64_07920</name>
</gene>
<accession>A0A081K947</accession>
<dbReference type="RefSeq" id="WP_020580719.1">
    <property type="nucleotide sequence ID" value="NZ_JOJP01000001.1"/>
</dbReference>
<proteinExistence type="predicted"/>
<feature type="region of interest" description="Disordered" evidence="1">
    <location>
        <begin position="1"/>
        <end position="30"/>
    </location>
</feature>
<dbReference type="EMBL" id="JOJP01000001">
    <property type="protein sequence ID" value="KEI70673.1"/>
    <property type="molecule type" value="Genomic_DNA"/>
</dbReference>
<organism evidence="2 3">
    <name type="scientific">Endozoicomonas elysicola</name>
    <dbReference type="NCBI Taxonomy" id="305900"/>
    <lineage>
        <taxon>Bacteria</taxon>
        <taxon>Pseudomonadati</taxon>
        <taxon>Pseudomonadota</taxon>
        <taxon>Gammaproteobacteria</taxon>
        <taxon>Oceanospirillales</taxon>
        <taxon>Endozoicomonadaceae</taxon>
        <taxon>Endozoicomonas</taxon>
    </lineage>
</organism>